<organism evidence="1">
    <name type="scientific">marine sediment metagenome</name>
    <dbReference type="NCBI Taxonomy" id="412755"/>
    <lineage>
        <taxon>unclassified sequences</taxon>
        <taxon>metagenomes</taxon>
        <taxon>ecological metagenomes</taxon>
    </lineage>
</organism>
<proteinExistence type="predicted"/>
<dbReference type="AlphaFoldDB" id="X0SIX4"/>
<reference evidence="1" key="1">
    <citation type="journal article" date="2014" name="Front. Microbiol.">
        <title>High frequency of phylogenetically diverse reductive dehalogenase-homologous genes in deep subseafloor sedimentary metagenomes.</title>
        <authorList>
            <person name="Kawai M."/>
            <person name="Futagami T."/>
            <person name="Toyoda A."/>
            <person name="Takaki Y."/>
            <person name="Nishi S."/>
            <person name="Hori S."/>
            <person name="Arai W."/>
            <person name="Tsubouchi T."/>
            <person name="Morono Y."/>
            <person name="Uchiyama I."/>
            <person name="Ito T."/>
            <person name="Fujiyama A."/>
            <person name="Inagaki F."/>
            <person name="Takami H."/>
        </authorList>
    </citation>
    <scope>NUCLEOTIDE SEQUENCE</scope>
    <source>
        <strain evidence="1">Expedition CK06-06</strain>
    </source>
</reference>
<comment type="caution">
    <text evidence="1">The sequence shown here is derived from an EMBL/GenBank/DDBJ whole genome shotgun (WGS) entry which is preliminary data.</text>
</comment>
<name>X0SIX4_9ZZZZ</name>
<evidence type="ECO:0000313" key="1">
    <source>
        <dbReference type="EMBL" id="GAF75051.1"/>
    </source>
</evidence>
<feature type="non-terminal residue" evidence="1">
    <location>
        <position position="1"/>
    </location>
</feature>
<gene>
    <name evidence="1" type="ORF">S01H1_08248</name>
</gene>
<accession>X0SIX4</accession>
<dbReference type="EMBL" id="BARS01004236">
    <property type="protein sequence ID" value="GAF75051.1"/>
    <property type="molecule type" value="Genomic_DNA"/>
</dbReference>
<protein>
    <submittedName>
        <fullName evidence="1">Uncharacterized protein</fullName>
    </submittedName>
</protein>
<sequence length="189" mass="21532">PELADESGEIVEMQTQEFEKYTVYPVWVKMLSGERKGKIYGFQYGEVEMLPKAFTGKTMKTKVMEQLEEILRGATTFEDIAEIEKAISEVKGSILAEEGVGFWKDKTPCWEMLRCPEAIRNECPAFKHQGLPCWQIEGTYSKLDDYGTKGDRTDICRVCRVYKRWGQGEPIEIKLAGQGFNAIPKTAVK</sequence>